<proteinExistence type="predicted"/>
<dbReference type="SUPFAM" id="SSF109604">
    <property type="entry name" value="HD-domain/PDEase-like"/>
    <property type="match status" value="1"/>
</dbReference>
<dbReference type="Gene3D" id="1.10.3210.10">
    <property type="entry name" value="Hypothetical protein af1432"/>
    <property type="match status" value="1"/>
</dbReference>
<keyword evidence="2" id="KW-1185">Reference proteome</keyword>
<accession>A0A5C8PUD0</accession>
<dbReference type="GO" id="GO:0016787">
    <property type="term" value="F:hydrolase activity"/>
    <property type="evidence" value="ECO:0007669"/>
    <property type="project" value="UniProtKB-KW"/>
</dbReference>
<protein>
    <submittedName>
        <fullName evidence="1">Phosphohydrolase</fullName>
    </submittedName>
</protein>
<evidence type="ECO:0000313" key="1">
    <source>
        <dbReference type="EMBL" id="TXL81694.1"/>
    </source>
</evidence>
<evidence type="ECO:0000313" key="2">
    <source>
        <dbReference type="Proteomes" id="UP000321638"/>
    </source>
</evidence>
<sequence length="211" mass="22916">MPSIRSSMAPRAWVRLASGRRIDLLNPSPLDFEDEDIAIGLSRTPRWGGHSVWEWPLSVAQHSIQVLELAKARSPQGLAVPLQRAALLHDASEGLMAFDPISPVKPFLGPGYQALDARLQAAIHVRYGLPASLPADWIAMIKDADKASAAAEARHVAGWTVQEIRQALGITARPPAEDPLARRYGCTPWEPWPARTAAEHFRAALAALGPP</sequence>
<dbReference type="OrthoDB" id="9794481at2"/>
<keyword evidence="1" id="KW-0378">Hydrolase</keyword>
<dbReference type="EMBL" id="VDUZ01000003">
    <property type="protein sequence ID" value="TXL81694.1"/>
    <property type="molecule type" value="Genomic_DNA"/>
</dbReference>
<gene>
    <name evidence="1" type="ORF">FHP25_03960</name>
</gene>
<name>A0A5C8PUD0_9HYPH</name>
<reference evidence="1 2" key="1">
    <citation type="submission" date="2019-06" db="EMBL/GenBank/DDBJ databases">
        <title>New taxonomy in bacterial strain CC-CFT640, isolated from vineyard.</title>
        <authorList>
            <person name="Lin S.-Y."/>
            <person name="Tsai C.-F."/>
            <person name="Young C.-C."/>
        </authorList>
    </citation>
    <scope>NUCLEOTIDE SEQUENCE [LARGE SCALE GENOMIC DNA]</scope>
    <source>
        <strain evidence="1 2">CC-CFT640</strain>
    </source>
</reference>
<organism evidence="1 2">
    <name type="scientific">Vineibacter terrae</name>
    <dbReference type="NCBI Taxonomy" id="2586908"/>
    <lineage>
        <taxon>Bacteria</taxon>
        <taxon>Pseudomonadati</taxon>
        <taxon>Pseudomonadota</taxon>
        <taxon>Alphaproteobacteria</taxon>
        <taxon>Hyphomicrobiales</taxon>
        <taxon>Vineibacter</taxon>
    </lineage>
</organism>
<dbReference type="AlphaFoldDB" id="A0A5C8PUD0"/>
<dbReference type="RefSeq" id="WP_147845602.1">
    <property type="nucleotide sequence ID" value="NZ_VDUZ01000003.1"/>
</dbReference>
<dbReference type="Proteomes" id="UP000321638">
    <property type="component" value="Unassembled WGS sequence"/>
</dbReference>
<comment type="caution">
    <text evidence="1">The sequence shown here is derived from an EMBL/GenBank/DDBJ whole genome shotgun (WGS) entry which is preliminary data.</text>
</comment>